<dbReference type="Pfam" id="PF13639">
    <property type="entry name" value="zf-RING_2"/>
    <property type="match status" value="1"/>
</dbReference>
<dbReference type="Gene3D" id="3.30.40.10">
    <property type="entry name" value="Zinc/RING finger domain, C3HC4 (zinc finger)"/>
    <property type="match status" value="1"/>
</dbReference>
<dbReference type="SMART" id="SM01197">
    <property type="entry name" value="FANCL_C"/>
    <property type="match status" value="1"/>
</dbReference>
<keyword evidence="1" id="KW-0479">Metal-binding</keyword>
<dbReference type="GO" id="GO:0016567">
    <property type="term" value="P:protein ubiquitination"/>
    <property type="evidence" value="ECO:0007669"/>
    <property type="project" value="TreeGrafter"/>
</dbReference>
<evidence type="ECO:0000313" key="5">
    <source>
        <dbReference type="Proteomes" id="UP001054889"/>
    </source>
</evidence>
<dbReference type="GO" id="GO:0008270">
    <property type="term" value="F:zinc ion binding"/>
    <property type="evidence" value="ECO:0007669"/>
    <property type="project" value="UniProtKB-KW"/>
</dbReference>
<evidence type="ECO:0000313" key="4">
    <source>
        <dbReference type="EMBL" id="GJN10690.1"/>
    </source>
</evidence>
<comment type="caution">
    <text evidence="4">The sequence shown here is derived from an EMBL/GenBank/DDBJ whole genome shotgun (WGS) entry which is preliminary data.</text>
</comment>
<dbReference type="PROSITE" id="PS50089">
    <property type="entry name" value="ZF_RING_2"/>
    <property type="match status" value="1"/>
</dbReference>
<dbReference type="AlphaFoldDB" id="A0AAV5DL97"/>
<dbReference type="EMBL" id="BQKI01000018">
    <property type="protein sequence ID" value="GJN10690.1"/>
    <property type="molecule type" value="Genomic_DNA"/>
</dbReference>
<protein>
    <recommendedName>
        <fullName evidence="3">RING-type domain-containing protein</fullName>
    </recommendedName>
</protein>
<organism evidence="4 5">
    <name type="scientific">Eleusine coracana subsp. coracana</name>
    <dbReference type="NCBI Taxonomy" id="191504"/>
    <lineage>
        <taxon>Eukaryota</taxon>
        <taxon>Viridiplantae</taxon>
        <taxon>Streptophyta</taxon>
        <taxon>Embryophyta</taxon>
        <taxon>Tracheophyta</taxon>
        <taxon>Spermatophyta</taxon>
        <taxon>Magnoliopsida</taxon>
        <taxon>Liliopsida</taxon>
        <taxon>Poales</taxon>
        <taxon>Poaceae</taxon>
        <taxon>PACMAD clade</taxon>
        <taxon>Chloridoideae</taxon>
        <taxon>Cynodonteae</taxon>
        <taxon>Eleusininae</taxon>
        <taxon>Eleusine</taxon>
    </lineage>
</organism>
<proteinExistence type="predicted"/>
<reference evidence="4" key="2">
    <citation type="submission" date="2021-12" db="EMBL/GenBank/DDBJ databases">
        <title>Resequencing data analysis of finger millet.</title>
        <authorList>
            <person name="Hatakeyama M."/>
            <person name="Aluri S."/>
            <person name="Balachadran M.T."/>
            <person name="Sivarajan S.R."/>
            <person name="Poveda L."/>
            <person name="Shimizu-Inatsugi R."/>
            <person name="Schlapbach R."/>
            <person name="Sreeman S.M."/>
            <person name="Shimizu K.K."/>
        </authorList>
    </citation>
    <scope>NUCLEOTIDE SEQUENCE</scope>
</reference>
<evidence type="ECO:0000256" key="1">
    <source>
        <dbReference type="PROSITE-ProRule" id="PRU00175"/>
    </source>
</evidence>
<keyword evidence="1" id="KW-0862">Zinc</keyword>
<dbReference type="PANTHER" id="PTHR45676">
    <property type="entry name" value="RING-H2 FINGER PROTEIN ATL51-RELATED"/>
    <property type="match status" value="1"/>
</dbReference>
<evidence type="ECO:0000259" key="3">
    <source>
        <dbReference type="PROSITE" id="PS50089"/>
    </source>
</evidence>
<keyword evidence="1" id="KW-0863">Zinc-finger</keyword>
<dbReference type="PANTHER" id="PTHR45676:SF54">
    <property type="entry name" value="RING-TYPE E3 UBIQUITIN TRANSFERASE"/>
    <property type="match status" value="1"/>
</dbReference>
<gene>
    <name evidence="4" type="primary">ga28807</name>
    <name evidence="4" type="ORF">PR202_ga28807</name>
</gene>
<dbReference type="CDD" id="cd16461">
    <property type="entry name" value="RING-H2_EL5-like"/>
    <property type="match status" value="1"/>
</dbReference>
<keyword evidence="5" id="KW-1185">Reference proteome</keyword>
<sequence>MDGGGFDVSSPGGPAPARTTTMWRLSRGGATCLTAACVVLLLLYLTARFLWQYNKDAAAAAEAAAAQEVQEAAAAAASPSSSQRQWPCCGGVSASALPVVVHVGPEAAECAVCLAEFAEGEAGRALPRCGHGFHEACIATWLRLNTTCPLCRAPVASKL</sequence>
<dbReference type="SMART" id="SM00184">
    <property type="entry name" value="RING"/>
    <property type="match status" value="1"/>
</dbReference>
<feature type="transmembrane region" description="Helical" evidence="2">
    <location>
        <begin position="28"/>
        <end position="47"/>
    </location>
</feature>
<keyword evidence="2" id="KW-0472">Membrane</keyword>
<keyword evidence="2" id="KW-0812">Transmembrane</keyword>
<dbReference type="InterPro" id="IPR013083">
    <property type="entry name" value="Znf_RING/FYVE/PHD"/>
</dbReference>
<dbReference type="Proteomes" id="UP001054889">
    <property type="component" value="Unassembled WGS sequence"/>
</dbReference>
<reference evidence="4" key="1">
    <citation type="journal article" date="2018" name="DNA Res.">
        <title>Multiple hybrid de novo genome assembly of finger millet, an orphan allotetraploid crop.</title>
        <authorList>
            <person name="Hatakeyama M."/>
            <person name="Aluri S."/>
            <person name="Balachadran M.T."/>
            <person name="Sivarajan S.R."/>
            <person name="Patrignani A."/>
            <person name="Gruter S."/>
            <person name="Poveda L."/>
            <person name="Shimizu-Inatsugi R."/>
            <person name="Baeten J."/>
            <person name="Francoijs K.J."/>
            <person name="Nataraja K.N."/>
            <person name="Reddy Y.A.N."/>
            <person name="Phadnis S."/>
            <person name="Ravikumar R.L."/>
            <person name="Schlapbach R."/>
            <person name="Sreeman S.M."/>
            <person name="Shimizu K.K."/>
        </authorList>
    </citation>
    <scope>NUCLEOTIDE SEQUENCE</scope>
</reference>
<dbReference type="InterPro" id="IPR001841">
    <property type="entry name" value="Znf_RING"/>
</dbReference>
<name>A0AAV5DL97_ELECO</name>
<feature type="domain" description="RING-type" evidence="3">
    <location>
        <begin position="110"/>
        <end position="152"/>
    </location>
</feature>
<evidence type="ECO:0000256" key="2">
    <source>
        <dbReference type="SAM" id="Phobius"/>
    </source>
</evidence>
<keyword evidence="2" id="KW-1133">Transmembrane helix</keyword>
<dbReference type="SUPFAM" id="SSF57850">
    <property type="entry name" value="RING/U-box"/>
    <property type="match status" value="1"/>
</dbReference>
<accession>A0AAV5DL97</accession>